<comment type="similarity">
    <text evidence="1">Belongs to the universal stress protein A family.</text>
</comment>
<dbReference type="PANTHER" id="PTHR46268:SF6">
    <property type="entry name" value="UNIVERSAL STRESS PROTEIN UP12"/>
    <property type="match status" value="1"/>
</dbReference>
<protein>
    <submittedName>
        <fullName evidence="3">Universal stress protein family</fullName>
    </submittedName>
</protein>
<dbReference type="eggNOG" id="COG0589">
    <property type="taxonomic scope" value="Bacteria"/>
</dbReference>
<keyword evidence="4" id="KW-1185">Reference proteome</keyword>
<dbReference type="InterPro" id="IPR014729">
    <property type="entry name" value="Rossmann-like_a/b/a_fold"/>
</dbReference>
<accession>A1KAA9</accession>
<sequence length="300" mass="31891">MTPQPIPHLLAATDLSAPARHAVARAALLSAETGAPLGLLHVVSLGALDALRGLLTSDADAVTTRLLDEARDEVGRLAAELAERYGAAPETHLAVGAVVPEIAACADACDAGLLVMGVRGAGFMRDLLVGSTTDRVLRKLTRPLLAVRQIPHEPYRRVLVPVDFSPRSLAALQLARRVAPRADLVLLHAFEVPFEGKLRLAGVEDETLHSLRVAAKRHAVERLNALITAAGLEDAGVRRIVLHADPTTLILEQEQEQDCDLIVIGKHGQSALEDMLLGSVTKHVLARASADVLVADRTPV</sequence>
<dbReference type="InterPro" id="IPR006015">
    <property type="entry name" value="Universal_stress_UspA"/>
</dbReference>
<reference evidence="3 4" key="1">
    <citation type="journal article" date="2006" name="Nat. Biotechnol.">
        <title>Complete genome of the mutualistic, N2-fixing grass endophyte Azoarcus sp. strain BH72.</title>
        <authorList>
            <person name="Krause A."/>
            <person name="Ramakumar A."/>
            <person name="Bartels D."/>
            <person name="Battistoni F."/>
            <person name="Bekel T."/>
            <person name="Boch J."/>
            <person name="Boehm M."/>
            <person name="Friedrich F."/>
            <person name="Hurek T."/>
            <person name="Krause L."/>
            <person name="Linke B."/>
            <person name="McHardy A.C."/>
            <person name="Sarkar A."/>
            <person name="Schneiker S."/>
            <person name="Syed A.A."/>
            <person name="Thauer R."/>
            <person name="Vorhoelter F.-J."/>
            <person name="Weidner S."/>
            <person name="Puehler A."/>
            <person name="Reinhold-Hurek B."/>
            <person name="Kaiser O."/>
            <person name="Goesmann A."/>
        </authorList>
    </citation>
    <scope>NUCLEOTIDE SEQUENCE [LARGE SCALE GENOMIC DNA]</scope>
    <source>
        <strain evidence="3 4">BH72</strain>
    </source>
</reference>
<evidence type="ECO:0000259" key="2">
    <source>
        <dbReference type="Pfam" id="PF00582"/>
    </source>
</evidence>
<dbReference type="CDD" id="cd00293">
    <property type="entry name" value="USP-like"/>
    <property type="match status" value="2"/>
</dbReference>
<dbReference type="Pfam" id="PF00582">
    <property type="entry name" value="Usp"/>
    <property type="match status" value="2"/>
</dbReference>
<organism evidence="3 4">
    <name type="scientific">Azoarcus sp. (strain BH72)</name>
    <dbReference type="NCBI Taxonomy" id="418699"/>
    <lineage>
        <taxon>Bacteria</taxon>
        <taxon>Pseudomonadati</taxon>
        <taxon>Pseudomonadota</taxon>
        <taxon>Betaproteobacteria</taxon>
        <taxon>Rhodocyclales</taxon>
        <taxon>Zoogloeaceae</taxon>
        <taxon>Azoarcus</taxon>
    </lineage>
</organism>
<dbReference type="EMBL" id="AM406670">
    <property type="protein sequence ID" value="CAL95765.1"/>
    <property type="molecule type" value="Genomic_DNA"/>
</dbReference>
<dbReference type="PRINTS" id="PR01438">
    <property type="entry name" value="UNVRSLSTRESS"/>
</dbReference>
<dbReference type="HOGENOM" id="CLU_049301_2_1_4"/>
<dbReference type="SUPFAM" id="SSF52402">
    <property type="entry name" value="Adenine nucleotide alpha hydrolases-like"/>
    <property type="match status" value="2"/>
</dbReference>
<dbReference type="InterPro" id="IPR006016">
    <property type="entry name" value="UspA"/>
</dbReference>
<dbReference type="Gene3D" id="3.40.50.620">
    <property type="entry name" value="HUPs"/>
    <property type="match status" value="2"/>
</dbReference>
<dbReference type="AlphaFoldDB" id="A1KAA9"/>
<feature type="domain" description="UspA" evidence="2">
    <location>
        <begin position="8"/>
        <end position="148"/>
    </location>
</feature>
<evidence type="ECO:0000313" key="4">
    <source>
        <dbReference type="Proteomes" id="UP000002588"/>
    </source>
</evidence>
<dbReference type="Proteomes" id="UP000002588">
    <property type="component" value="Chromosome"/>
</dbReference>
<dbReference type="KEGG" id="azo:azo3148"/>
<gene>
    <name evidence="3" type="primary">uspA</name>
    <name evidence="3" type="ordered locus">azo3148</name>
</gene>
<evidence type="ECO:0000256" key="1">
    <source>
        <dbReference type="ARBA" id="ARBA00008791"/>
    </source>
</evidence>
<dbReference type="RefSeq" id="WP_011766873.1">
    <property type="nucleotide sequence ID" value="NC_008702.1"/>
</dbReference>
<name>A1KAA9_AZOSB</name>
<dbReference type="PANTHER" id="PTHR46268">
    <property type="entry name" value="STRESS RESPONSE PROTEIN NHAX"/>
    <property type="match status" value="1"/>
</dbReference>
<dbReference type="STRING" id="62928.azo3148"/>
<evidence type="ECO:0000313" key="3">
    <source>
        <dbReference type="EMBL" id="CAL95765.1"/>
    </source>
</evidence>
<proteinExistence type="inferred from homology"/>
<feature type="domain" description="UspA" evidence="2">
    <location>
        <begin position="155"/>
        <end position="294"/>
    </location>
</feature>